<proteinExistence type="predicted"/>
<dbReference type="PANTHER" id="PTHR30349">
    <property type="entry name" value="PHAGE INTEGRASE-RELATED"/>
    <property type="match status" value="1"/>
</dbReference>
<evidence type="ECO:0000256" key="2">
    <source>
        <dbReference type="ARBA" id="ARBA00023172"/>
    </source>
</evidence>
<dbReference type="InterPro" id="IPR010998">
    <property type="entry name" value="Integrase_recombinase_N"/>
</dbReference>
<dbReference type="PROSITE" id="PS51898">
    <property type="entry name" value="TYR_RECOMBINASE"/>
    <property type="match status" value="1"/>
</dbReference>
<protein>
    <submittedName>
        <fullName evidence="4">Site-specific integrase</fullName>
    </submittedName>
</protein>
<evidence type="ECO:0000313" key="4">
    <source>
        <dbReference type="EMBL" id="NMN94521.1"/>
    </source>
</evidence>
<reference evidence="4 5" key="2">
    <citation type="submission" date="2020-06" db="EMBL/GenBank/DDBJ databases">
        <title>Antribacter stalactiti gen. nov., sp. nov., a new member of the family Nacardiaceae isolated from a cave.</title>
        <authorList>
            <person name="Kim I.S."/>
        </authorList>
    </citation>
    <scope>NUCLEOTIDE SEQUENCE [LARGE SCALE GENOMIC DNA]</scope>
    <source>
        <strain evidence="4 5">YC2-7</strain>
    </source>
</reference>
<organism evidence="4 5">
    <name type="scientific">Antrihabitans stalactiti</name>
    <dbReference type="NCBI Taxonomy" id="2584121"/>
    <lineage>
        <taxon>Bacteria</taxon>
        <taxon>Bacillati</taxon>
        <taxon>Actinomycetota</taxon>
        <taxon>Actinomycetes</taxon>
        <taxon>Mycobacteriales</taxon>
        <taxon>Nocardiaceae</taxon>
        <taxon>Antrihabitans</taxon>
    </lineage>
</organism>
<dbReference type="Gene3D" id="1.10.150.130">
    <property type="match status" value="1"/>
</dbReference>
<dbReference type="CDD" id="cd01189">
    <property type="entry name" value="INT_ICEBs1_C_like"/>
    <property type="match status" value="1"/>
</dbReference>
<keyword evidence="5" id="KW-1185">Reference proteome</keyword>
<dbReference type="GO" id="GO:0003677">
    <property type="term" value="F:DNA binding"/>
    <property type="evidence" value="ECO:0007669"/>
    <property type="project" value="UniProtKB-KW"/>
</dbReference>
<dbReference type="Pfam" id="PF00589">
    <property type="entry name" value="Phage_integrase"/>
    <property type="match status" value="1"/>
</dbReference>
<evidence type="ECO:0000259" key="3">
    <source>
        <dbReference type="PROSITE" id="PS51898"/>
    </source>
</evidence>
<name>A0A848K7T6_9NOCA</name>
<evidence type="ECO:0000313" key="5">
    <source>
        <dbReference type="Proteomes" id="UP000535543"/>
    </source>
</evidence>
<dbReference type="Gene3D" id="1.10.443.10">
    <property type="entry name" value="Intergrase catalytic core"/>
    <property type="match status" value="1"/>
</dbReference>
<dbReference type="InterPro" id="IPR050090">
    <property type="entry name" value="Tyrosine_recombinase_XerCD"/>
</dbReference>
<sequence length="457" mass="50219">MRYIAYARVSARRSGTVRSFRSTPVTQSRCSAQSQLARSPMARPPLDIGKHGEVTLTKLAPNKWRARCRVRGLNGVTQRIQRDTPAHVARDSHGAAAKASLMEAVAAFVQLDGGGDGEVKPTTELHQLVVLYLADLDKSDRATRTRDTYHRVAALLVGALGKLRVQEATPRRLGGVLEKLAKAHGATTAKQAKTILSGVMANAVREGATLRNPVRDMDPIRVTPRNTAEGARRVLTGPELGELLYQLDNSIAPLPTLKSAKKDHTTRTVSQWAKDIDLLDPITLLAATGLRRSELLGLRWQDYDPKARTLRVCGHVIRSNRDGLIREASTKTVSSARLVPLPAFAVDMLDRRRDESLRPSAANVEKVIFPSETGQYRDPDNLAGQWRRIRKAIGFEWVSLHDFRHAVGTLLDEAGLSARIGADHLGHARVSMTQDVYQARGRVHHAAAQAIDAAIRR</sequence>
<accession>A0A848K7T6</accession>
<dbReference type="EMBL" id="VCQU01000002">
    <property type="protein sequence ID" value="NMN94521.1"/>
    <property type="molecule type" value="Genomic_DNA"/>
</dbReference>
<keyword evidence="1" id="KW-0238">DNA-binding</keyword>
<evidence type="ECO:0000256" key="1">
    <source>
        <dbReference type="ARBA" id="ARBA00023125"/>
    </source>
</evidence>
<dbReference type="InterPro" id="IPR011010">
    <property type="entry name" value="DNA_brk_join_enz"/>
</dbReference>
<dbReference type="Proteomes" id="UP000535543">
    <property type="component" value="Unassembled WGS sequence"/>
</dbReference>
<dbReference type="SUPFAM" id="SSF56349">
    <property type="entry name" value="DNA breaking-rejoining enzymes"/>
    <property type="match status" value="1"/>
</dbReference>
<reference evidence="4 5" key="1">
    <citation type="submission" date="2019-05" db="EMBL/GenBank/DDBJ databases">
        <authorList>
            <person name="Lee S.D."/>
        </authorList>
    </citation>
    <scope>NUCLEOTIDE SEQUENCE [LARGE SCALE GENOMIC DNA]</scope>
    <source>
        <strain evidence="4 5">YC2-7</strain>
    </source>
</reference>
<feature type="domain" description="Tyr recombinase" evidence="3">
    <location>
        <begin position="242"/>
        <end position="451"/>
    </location>
</feature>
<dbReference type="InterPro" id="IPR013762">
    <property type="entry name" value="Integrase-like_cat_sf"/>
</dbReference>
<gene>
    <name evidence="4" type="ORF">FGL95_05640</name>
</gene>
<dbReference type="InterPro" id="IPR002104">
    <property type="entry name" value="Integrase_catalytic"/>
</dbReference>
<comment type="caution">
    <text evidence="4">The sequence shown here is derived from an EMBL/GenBank/DDBJ whole genome shotgun (WGS) entry which is preliminary data.</text>
</comment>
<dbReference type="GO" id="GO:0006310">
    <property type="term" value="P:DNA recombination"/>
    <property type="evidence" value="ECO:0007669"/>
    <property type="project" value="UniProtKB-KW"/>
</dbReference>
<dbReference type="PANTHER" id="PTHR30349:SF91">
    <property type="entry name" value="INTA PROTEIN"/>
    <property type="match status" value="1"/>
</dbReference>
<dbReference type="GO" id="GO:0015074">
    <property type="term" value="P:DNA integration"/>
    <property type="evidence" value="ECO:0007669"/>
    <property type="project" value="InterPro"/>
</dbReference>
<keyword evidence="2" id="KW-0233">DNA recombination</keyword>
<dbReference type="AlphaFoldDB" id="A0A848K7T6"/>